<dbReference type="Pfam" id="PF20615">
    <property type="entry name" value="DUF6802"/>
    <property type="match status" value="1"/>
</dbReference>
<dbReference type="STRING" id="410332.SAMN04488550_0446"/>
<reference evidence="3 4" key="1">
    <citation type="submission" date="2013-02" db="EMBL/GenBank/DDBJ databases">
        <title>Whole genome shotgun sequence of Gordonia malaquae NBRC 108250.</title>
        <authorList>
            <person name="Yoshida I."/>
            <person name="Hosoyama A."/>
            <person name="Tsuchikane K."/>
            <person name="Ando Y."/>
            <person name="Baba S."/>
            <person name="Ohji S."/>
            <person name="Hamada M."/>
            <person name="Tamura T."/>
            <person name="Yamazoe A."/>
            <person name="Yamazaki S."/>
            <person name="Fujita N."/>
        </authorList>
    </citation>
    <scope>NUCLEOTIDE SEQUENCE [LARGE SCALE GENOMIC DNA]</scope>
    <source>
        <strain evidence="3 4">NBRC 108250</strain>
    </source>
</reference>
<feature type="domain" description="DUF6802" evidence="2">
    <location>
        <begin position="31"/>
        <end position="79"/>
    </location>
</feature>
<accession>M3TBZ7</accession>
<dbReference type="Proteomes" id="UP000035009">
    <property type="component" value="Unassembled WGS sequence"/>
</dbReference>
<evidence type="ECO:0000313" key="3">
    <source>
        <dbReference type="EMBL" id="GAC78936.1"/>
    </source>
</evidence>
<evidence type="ECO:0000313" key="4">
    <source>
        <dbReference type="Proteomes" id="UP000035009"/>
    </source>
</evidence>
<comment type="caution">
    <text evidence="3">The sequence shown here is derived from an EMBL/GenBank/DDBJ whole genome shotgun (WGS) entry which is preliminary data.</text>
</comment>
<dbReference type="AlphaFoldDB" id="M3TBZ7"/>
<evidence type="ECO:0000256" key="1">
    <source>
        <dbReference type="SAM" id="MobiDB-lite"/>
    </source>
</evidence>
<dbReference type="RefSeq" id="WP_008377130.1">
    <property type="nucleotide sequence ID" value="NZ_BAOP01000005.1"/>
</dbReference>
<dbReference type="EMBL" id="BAOP01000005">
    <property type="protein sequence ID" value="GAC78936.1"/>
    <property type="molecule type" value="Genomic_DNA"/>
</dbReference>
<proteinExistence type="predicted"/>
<dbReference type="InterPro" id="IPR046543">
    <property type="entry name" value="DUF6802"/>
</dbReference>
<gene>
    <name evidence="3" type="ORF">GM1_005_01190</name>
</gene>
<protein>
    <recommendedName>
        <fullName evidence="2">DUF6802 domain-containing protein</fullName>
    </recommendedName>
</protein>
<dbReference type="eggNOG" id="ENOG5030D0V">
    <property type="taxonomic scope" value="Bacteria"/>
</dbReference>
<evidence type="ECO:0000259" key="2">
    <source>
        <dbReference type="Pfam" id="PF20615"/>
    </source>
</evidence>
<keyword evidence="4" id="KW-1185">Reference proteome</keyword>
<feature type="region of interest" description="Disordered" evidence="1">
    <location>
        <begin position="32"/>
        <end position="51"/>
    </location>
</feature>
<organism evidence="3 4">
    <name type="scientific">Gordonia malaquae NBRC 108250</name>
    <dbReference type="NCBI Taxonomy" id="1223542"/>
    <lineage>
        <taxon>Bacteria</taxon>
        <taxon>Bacillati</taxon>
        <taxon>Actinomycetota</taxon>
        <taxon>Actinomycetes</taxon>
        <taxon>Mycobacteriales</taxon>
        <taxon>Gordoniaceae</taxon>
        <taxon>Gordonia</taxon>
    </lineage>
</organism>
<name>M3TBZ7_GORML</name>
<dbReference type="OrthoDB" id="4375009at2"/>
<sequence>MEDWFVSDSGDAPVGPADSLWTYEDGSLWDLGPADFDADGDGTPESRASELDGDQVLLSDTDGDGRVDRVTTLHTDGTVDVADVTAERLPWSPTSLGRLE</sequence>